<protein>
    <submittedName>
        <fullName evidence="4">Uncharacterized protein</fullName>
    </submittedName>
</protein>
<keyword evidence="2" id="KW-0812">Transmembrane</keyword>
<evidence type="ECO:0000256" key="2">
    <source>
        <dbReference type="SAM" id="Phobius"/>
    </source>
</evidence>
<dbReference type="PANTHER" id="PTHR35043">
    <property type="entry name" value="TRANSCRIPTION FACTOR DOMAIN-CONTAINING PROTEIN"/>
    <property type="match status" value="1"/>
</dbReference>
<dbReference type="Proteomes" id="UP000076532">
    <property type="component" value="Unassembled WGS sequence"/>
</dbReference>
<evidence type="ECO:0000256" key="1">
    <source>
        <dbReference type="SAM" id="MobiDB-lite"/>
    </source>
</evidence>
<evidence type="ECO:0000313" key="5">
    <source>
        <dbReference type="Proteomes" id="UP000076532"/>
    </source>
</evidence>
<reference evidence="4 5" key="1">
    <citation type="journal article" date="2016" name="Mol. Biol. Evol.">
        <title>Comparative Genomics of Early-Diverging Mushroom-Forming Fungi Provides Insights into the Origins of Lignocellulose Decay Capabilities.</title>
        <authorList>
            <person name="Nagy L.G."/>
            <person name="Riley R."/>
            <person name="Tritt A."/>
            <person name="Adam C."/>
            <person name="Daum C."/>
            <person name="Floudas D."/>
            <person name="Sun H."/>
            <person name="Yadav J.S."/>
            <person name="Pangilinan J."/>
            <person name="Larsson K.H."/>
            <person name="Matsuura K."/>
            <person name="Barry K."/>
            <person name="Labutti K."/>
            <person name="Kuo R."/>
            <person name="Ohm R.A."/>
            <person name="Bhattacharya S.S."/>
            <person name="Shirouzu T."/>
            <person name="Yoshinaga Y."/>
            <person name="Martin F.M."/>
            <person name="Grigoriev I.V."/>
            <person name="Hibbett D.S."/>
        </authorList>
    </citation>
    <scope>NUCLEOTIDE SEQUENCE [LARGE SCALE GENOMIC DNA]</scope>
    <source>
        <strain evidence="4 5">CBS 109695</strain>
    </source>
</reference>
<feature type="chain" id="PRO_5007876317" evidence="3">
    <location>
        <begin position="22"/>
        <end position="489"/>
    </location>
</feature>
<organism evidence="4 5">
    <name type="scientific">Athelia psychrophila</name>
    <dbReference type="NCBI Taxonomy" id="1759441"/>
    <lineage>
        <taxon>Eukaryota</taxon>
        <taxon>Fungi</taxon>
        <taxon>Dikarya</taxon>
        <taxon>Basidiomycota</taxon>
        <taxon>Agaricomycotina</taxon>
        <taxon>Agaricomycetes</taxon>
        <taxon>Agaricomycetidae</taxon>
        <taxon>Atheliales</taxon>
        <taxon>Atheliaceae</taxon>
        <taxon>Athelia</taxon>
    </lineage>
</organism>
<keyword evidence="5" id="KW-1185">Reference proteome</keyword>
<feature type="transmembrane region" description="Helical" evidence="2">
    <location>
        <begin position="63"/>
        <end position="82"/>
    </location>
</feature>
<gene>
    <name evidence="4" type="ORF">FIBSPDRAFT_739966</name>
</gene>
<feature type="transmembrane region" description="Helical" evidence="2">
    <location>
        <begin position="117"/>
        <end position="136"/>
    </location>
</feature>
<evidence type="ECO:0000256" key="3">
    <source>
        <dbReference type="SAM" id="SignalP"/>
    </source>
</evidence>
<evidence type="ECO:0000313" key="4">
    <source>
        <dbReference type="EMBL" id="KZP21799.1"/>
    </source>
</evidence>
<keyword evidence="2" id="KW-1133">Transmembrane helix</keyword>
<dbReference type="EMBL" id="KV417544">
    <property type="protein sequence ID" value="KZP21799.1"/>
    <property type="molecule type" value="Genomic_DNA"/>
</dbReference>
<keyword evidence="2" id="KW-0472">Membrane</keyword>
<dbReference type="AlphaFoldDB" id="A0A166KDN0"/>
<feature type="transmembrane region" description="Helical" evidence="2">
    <location>
        <begin position="402"/>
        <end position="424"/>
    </location>
</feature>
<feature type="transmembrane region" description="Helical" evidence="2">
    <location>
        <begin position="285"/>
        <end position="303"/>
    </location>
</feature>
<feature type="transmembrane region" description="Helical" evidence="2">
    <location>
        <begin position="444"/>
        <end position="466"/>
    </location>
</feature>
<name>A0A166KDN0_9AGAM</name>
<proteinExistence type="predicted"/>
<accession>A0A166KDN0</accession>
<dbReference type="OrthoDB" id="9451547at2759"/>
<keyword evidence="3" id="KW-0732">Signal</keyword>
<sequence length="489" mass="54524">MLPLLPWTIYILVRSLSGVDARAVNTTITSLPTFDISSTILADSVSDTASPQRCGDIDNCRTLGGIIQSCLVTILACVWFAVHRNIPAPQPIRSRHQNFFVRCVKWVWHTVLDQREAAMVFVVALIAPEWILAWALRQAMAAWKLAQKLEKVRLEEKERRKGVDIEKDEDGGEIATREDEHSSMDGPLATHTGSETGQLTKRRSSPSKIQSTCDKCEGHGPLYPLSAADVVELVRRGHLVPPTAAEISDKSKGDALSKGVAIVQTLWFVIQWIARRAERLPVTNLEVMTLAYTVITIAMYAAWWEKPLNVNCAIRMPEEEIEVKKADEYDSIWQRIMVYVVGAQDAFVDLRQRKRVPTFWAGNAGEYVWVGDTVALLVAMVFGAVHCIAWSSEFQSPLERQLWRLSAITIIASIPAVLVILLFVGRMAAECLDMDGNAISFLLGALYTPVSIIYIAARLILIFLSFTSLRGLPISAYQSVQWTTVLPHI</sequence>
<feature type="signal peptide" evidence="3">
    <location>
        <begin position="1"/>
        <end position="21"/>
    </location>
</feature>
<feature type="region of interest" description="Disordered" evidence="1">
    <location>
        <begin position="163"/>
        <end position="213"/>
    </location>
</feature>
<feature type="transmembrane region" description="Helical" evidence="2">
    <location>
        <begin position="367"/>
        <end position="390"/>
    </location>
</feature>
<dbReference type="PANTHER" id="PTHR35043:SF7">
    <property type="entry name" value="TRANSCRIPTION FACTOR DOMAIN-CONTAINING PROTEIN"/>
    <property type="match status" value="1"/>
</dbReference>